<name>A0AA35L5J9_9SAUR</name>
<organism evidence="7 8">
    <name type="scientific">Podarcis lilfordi</name>
    <name type="common">Lilford's wall lizard</name>
    <dbReference type="NCBI Taxonomy" id="74358"/>
    <lineage>
        <taxon>Eukaryota</taxon>
        <taxon>Metazoa</taxon>
        <taxon>Chordata</taxon>
        <taxon>Craniata</taxon>
        <taxon>Vertebrata</taxon>
        <taxon>Euteleostomi</taxon>
        <taxon>Lepidosauria</taxon>
        <taxon>Squamata</taxon>
        <taxon>Bifurcata</taxon>
        <taxon>Unidentata</taxon>
        <taxon>Episquamata</taxon>
        <taxon>Laterata</taxon>
        <taxon>Lacertibaenia</taxon>
        <taxon>Lacertidae</taxon>
        <taxon>Podarcis</taxon>
    </lineage>
</organism>
<keyword evidence="3" id="KW-0862">Zinc</keyword>
<evidence type="ECO:0000313" key="7">
    <source>
        <dbReference type="EMBL" id="CAI5789889.1"/>
    </source>
</evidence>
<evidence type="ECO:0000256" key="2">
    <source>
        <dbReference type="ARBA" id="ARBA00022771"/>
    </source>
</evidence>
<evidence type="ECO:0000256" key="4">
    <source>
        <dbReference type="PROSITE-ProRule" id="PRU00600"/>
    </source>
</evidence>
<gene>
    <name evidence="7" type="ORF">PODLI_1B028105</name>
</gene>
<dbReference type="GO" id="GO:0003676">
    <property type="term" value="F:nucleic acid binding"/>
    <property type="evidence" value="ECO:0007669"/>
    <property type="project" value="InterPro"/>
</dbReference>
<evidence type="ECO:0000256" key="5">
    <source>
        <dbReference type="SAM" id="MobiDB-lite"/>
    </source>
</evidence>
<dbReference type="AlphaFoldDB" id="A0AA35L5J9"/>
<keyword evidence="1" id="KW-0479">Metal-binding</keyword>
<evidence type="ECO:0000256" key="3">
    <source>
        <dbReference type="ARBA" id="ARBA00022833"/>
    </source>
</evidence>
<dbReference type="GO" id="GO:0043539">
    <property type="term" value="F:protein serine/threonine kinase activator activity"/>
    <property type="evidence" value="ECO:0007669"/>
    <property type="project" value="TreeGrafter"/>
</dbReference>
<feature type="compositionally biased region" description="Polar residues" evidence="5">
    <location>
        <begin position="472"/>
        <end position="487"/>
    </location>
</feature>
<proteinExistence type="predicted"/>
<dbReference type="SMART" id="SM00586">
    <property type="entry name" value="ZnF_DBF"/>
    <property type="match status" value="1"/>
</dbReference>
<dbReference type="GO" id="GO:0031431">
    <property type="term" value="C:Dbf4-dependent protein kinase complex"/>
    <property type="evidence" value="ECO:0007669"/>
    <property type="project" value="TreeGrafter"/>
</dbReference>
<sequence>MADWTLRHWQNLASLDVRAQKTQLKATRKREEAARSARSRPLVGKSFYLDLPRGKNLEFLAESVKQLGGVVESFLSKEVTCVVSSSQEARRERWMEKQSSSALKDAQAGSRPSELQRGPSHKPIDTNLISRGKKLLHKAIRGQDSTCGNSILATSRSWGVQIIHIDEMLSYIRLLSKKHPSTAKVKLVASGFQPSEVVRLKAPFLKIEDESRQLRPFFQQFKNFPQLYFRPLRRHSPFQPPRTSSSSKAPESKRSPNELFPPSACCIMPKPQKGYCECCEEVFAELQMHLQSQRHKEFALDPSHYTLVDSILSQLTNDFVVSSSSPPLRMPPSACSGDYSEFRLEDYCMFAGGQTVNPEASAHLLQDQDFLHLAELPLEMLLTPVPFGSLGSASEHHKAGRLVASTCSEAAASAEADHGAVPPERGLLVQPAALSRKRKLSGSLHGQARKKRALSKQPSNDRLPDEKLLLPGNQQAGTTGCPPNQMASRPLSFSAVPFSNLGPSHLTWDSLSSEPLAIDTGCLQDAVRQRGQGEVAALSPYQGKNACISWDFPSPSIESRSMSGFPMGKHIAPTLLGSVDQHCLSFMDISELAWCVTSATGPRP</sequence>
<reference evidence="7" key="1">
    <citation type="submission" date="2022-12" db="EMBL/GenBank/DDBJ databases">
        <authorList>
            <person name="Alioto T."/>
            <person name="Alioto T."/>
            <person name="Gomez Garrido J."/>
        </authorList>
    </citation>
    <scope>NUCLEOTIDE SEQUENCE</scope>
</reference>
<evidence type="ECO:0000259" key="6">
    <source>
        <dbReference type="PROSITE" id="PS51265"/>
    </source>
</evidence>
<dbReference type="Pfam" id="PF07535">
    <property type="entry name" value="zf-DBF"/>
    <property type="match status" value="1"/>
</dbReference>
<feature type="region of interest" description="Disordered" evidence="5">
    <location>
        <begin position="90"/>
        <end position="125"/>
    </location>
</feature>
<dbReference type="GO" id="GO:1901987">
    <property type="term" value="P:regulation of cell cycle phase transition"/>
    <property type="evidence" value="ECO:0007669"/>
    <property type="project" value="TreeGrafter"/>
</dbReference>
<dbReference type="PANTHER" id="PTHR15375">
    <property type="entry name" value="ACTIVATOR OF S-PHASE KINASE-RELATED"/>
    <property type="match status" value="1"/>
</dbReference>
<dbReference type="FunFam" id="6.10.250.3410:FF:000001">
    <property type="entry name" value="Protein DBF4 homolog A"/>
    <property type="match status" value="1"/>
</dbReference>
<dbReference type="PROSITE" id="PS51265">
    <property type="entry name" value="ZF_DBF4"/>
    <property type="match status" value="1"/>
</dbReference>
<keyword evidence="8" id="KW-1185">Reference proteome</keyword>
<dbReference type="GO" id="GO:0010571">
    <property type="term" value="P:positive regulation of nuclear cell cycle DNA replication"/>
    <property type="evidence" value="ECO:0007669"/>
    <property type="project" value="TreeGrafter"/>
</dbReference>
<feature type="domain" description="DBF4-type" evidence="6">
    <location>
        <begin position="269"/>
        <end position="318"/>
    </location>
</feature>
<dbReference type="InterPro" id="IPR051590">
    <property type="entry name" value="Replication_Regulatory_Kinase"/>
</dbReference>
<feature type="region of interest" description="Disordered" evidence="5">
    <location>
        <begin position="235"/>
        <end position="257"/>
    </location>
</feature>
<dbReference type="Gene3D" id="6.10.250.3410">
    <property type="entry name" value="DBF zinc finger"/>
    <property type="match status" value="1"/>
</dbReference>
<dbReference type="GO" id="GO:0008270">
    <property type="term" value="F:zinc ion binding"/>
    <property type="evidence" value="ECO:0007669"/>
    <property type="project" value="UniProtKB-KW"/>
</dbReference>
<dbReference type="EMBL" id="OX395138">
    <property type="protein sequence ID" value="CAI5789889.1"/>
    <property type="molecule type" value="Genomic_DNA"/>
</dbReference>
<dbReference type="PANTHER" id="PTHR15375:SF24">
    <property type="entry name" value="PROTEIN DBF4 HOMOLOG B"/>
    <property type="match status" value="1"/>
</dbReference>
<evidence type="ECO:0000313" key="8">
    <source>
        <dbReference type="Proteomes" id="UP001178461"/>
    </source>
</evidence>
<dbReference type="InterPro" id="IPR006572">
    <property type="entry name" value="Znf_DBF"/>
</dbReference>
<evidence type="ECO:0000256" key="1">
    <source>
        <dbReference type="ARBA" id="ARBA00022723"/>
    </source>
</evidence>
<keyword evidence="2 4" id="KW-0863">Zinc-finger</keyword>
<dbReference type="InterPro" id="IPR038545">
    <property type="entry name" value="Znf_DBF_sf"/>
</dbReference>
<feature type="region of interest" description="Disordered" evidence="5">
    <location>
        <begin position="438"/>
        <end position="488"/>
    </location>
</feature>
<protein>
    <submittedName>
        <fullName evidence="7">Protein DBF4 homolog B isoform X1</fullName>
    </submittedName>
</protein>
<accession>A0AA35L5J9</accession>
<dbReference type="Proteomes" id="UP001178461">
    <property type="component" value="Chromosome 13"/>
</dbReference>